<dbReference type="CDD" id="cd06667">
    <property type="entry name" value="PDZ2_MUPP1-like"/>
    <property type="match status" value="1"/>
</dbReference>
<dbReference type="SMART" id="SM00228">
    <property type="entry name" value="PDZ"/>
    <property type="match status" value="1"/>
</dbReference>
<dbReference type="InterPro" id="IPR051342">
    <property type="entry name" value="PDZ_scaffold"/>
</dbReference>
<accession>A0A0M3IJL6</accession>
<keyword evidence="2" id="KW-1185">Reference proteome</keyword>
<dbReference type="AlphaFoldDB" id="A0A0M3IJL6"/>
<dbReference type="PANTHER" id="PTHR19964">
    <property type="entry name" value="MULTIPLE PDZ DOMAIN PROTEIN"/>
    <property type="match status" value="1"/>
</dbReference>
<dbReference type="PROSITE" id="PS50106">
    <property type="entry name" value="PDZ"/>
    <property type="match status" value="1"/>
</dbReference>
<protein>
    <submittedName>
        <fullName evidence="3">PDZ domain-containing protein</fullName>
    </submittedName>
</protein>
<dbReference type="Gene3D" id="2.30.42.10">
    <property type="match status" value="1"/>
</dbReference>
<dbReference type="PANTHER" id="PTHR19964:SF92">
    <property type="entry name" value="PATJ HOMOLOG"/>
    <property type="match status" value="1"/>
</dbReference>
<proteinExistence type="predicted"/>
<evidence type="ECO:0000313" key="3">
    <source>
        <dbReference type="WBParaSite" id="ALUE_0001885501-mRNA-1"/>
    </source>
</evidence>
<dbReference type="WBParaSite" id="ALUE_0001885501-mRNA-1">
    <property type="protein sequence ID" value="ALUE_0001885501-mRNA-1"/>
    <property type="gene ID" value="ALUE_0001885501"/>
</dbReference>
<organism evidence="2 3">
    <name type="scientific">Ascaris lumbricoides</name>
    <name type="common">Giant roundworm</name>
    <dbReference type="NCBI Taxonomy" id="6252"/>
    <lineage>
        <taxon>Eukaryota</taxon>
        <taxon>Metazoa</taxon>
        <taxon>Ecdysozoa</taxon>
        <taxon>Nematoda</taxon>
        <taxon>Chromadorea</taxon>
        <taxon>Rhabditida</taxon>
        <taxon>Spirurina</taxon>
        <taxon>Ascaridomorpha</taxon>
        <taxon>Ascaridoidea</taxon>
        <taxon>Ascarididae</taxon>
        <taxon>Ascaris</taxon>
    </lineage>
</organism>
<dbReference type="SUPFAM" id="SSF50156">
    <property type="entry name" value="PDZ domain-like"/>
    <property type="match status" value="1"/>
</dbReference>
<dbReference type="InterPro" id="IPR036034">
    <property type="entry name" value="PDZ_sf"/>
</dbReference>
<feature type="domain" description="PDZ" evidence="1">
    <location>
        <begin position="36"/>
        <end position="117"/>
    </location>
</feature>
<reference evidence="3" key="1">
    <citation type="submission" date="2017-02" db="UniProtKB">
        <authorList>
            <consortium name="WormBaseParasite"/>
        </authorList>
    </citation>
    <scope>IDENTIFICATION</scope>
</reference>
<dbReference type="InterPro" id="IPR001478">
    <property type="entry name" value="PDZ"/>
</dbReference>
<dbReference type="Proteomes" id="UP000036681">
    <property type="component" value="Unplaced"/>
</dbReference>
<evidence type="ECO:0000313" key="2">
    <source>
        <dbReference type="Proteomes" id="UP000036681"/>
    </source>
</evidence>
<name>A0A0M3IJL6_ASCLU</name>
<evidence type="ECO:0000259" key="1">
    <source>
        <dbReference type="PROSITE" id="PS50106"/>
    </source>
</evidence>
<sequence>MITSPGFIEISLFFQFLCSKFPQKFQLTGDWTQVQMISIANEPGVGLGFGIVGGTSTGVVVKTILPGSPADKDKRLKPGDHILRIGSISVHGMGSQQVASLLRQQDTRVDLVVGRPLPHNATPIDTNGMSLCYSSFLFPRMKLNHNDK</sequence>
<dbReference type="Pfam" id="PF00595">
    <property type="entry name" value="PDZ"/>
    <property type="match status" value="1"/>
</dbReference>